<dbReference type="Proteomes" id="UP001221757">
    <property type="component" value="Unassembled WGS sequence"/>
</dbReference>
<reference evidence="2" key="1">
    <citation type="submission" date="2023-03" db="EMBL/GenBank/DDBJ databases">
        <title>Massive genome expansion in bonnet fungi (Mycena s.s.) driven by repeated elements and novel gene families across ecological guilds.</title>
        <authorList>
            <consortium name="Lawrence Berkeley National Laboratory"/>
            <person name="Harder C.B."/>
            <person name="Miyauchi S."/>
            <person name="Viragh M."/>
            <person name="Kuo A."/>
            <person name="Thoen E."/>
            <person name="Andreopoulos B."/>
            <person name="Lu D."/>
            <person name="Skrede I."/>
            <person name="Drula E."/>
            <person name="Henrissat B."/>
            <person name="Morin E."/>
            <person name="Kohler A."/>
            <person name="Barry K."/>
            <person name="LaButti K."/>
            <person name="Morin E."/>
            <person name="Salamov A."/>
            <person name="Lipzen A."/>
            <person name="Mereny Z."/>
            <person name="Hegedus B."/>
            <person name="Baldrian P."/>
            <person name="Stursova M."/>
            <person name="Weitz H."/>
            <person name="Taylor A."/>
            <person name="Grigoriev I.V."/>
            <person name="Nagy L.G."/>
            <person name="Martin F."/>
            <person name="Kauserud H."/>
        </authorList>
    </citation>
    <scope>NUCLEOTIDE SEQUENCE</scope>
    <source>
        <strain evidence="2">CBHHK067</strain>
    </source>
</reference>
<evidence type="ECO:0000256" key="1">
    <source>
        <dbReference type="SAM" id="MobiDB-lite"/>
    </source>
</evidence>
<dbReference type="AlphaFoldDB" id="A0AAD7CLR5"/>
<protein>
    <submittedName>
        <fullName evidence="2">Uncharacterized protein</fullName>
    </submittedName>
</protein>
<evidence type="ECO:0000313" key="2">
    <source>
        <dbReference type="EMBL" id="KAJ7652244.1"/>
    </source>
</evidence>
<feature type="compositionally biased region" description="Low complexity" evidence="1">
    <location>
        <begin position="1"/>
        <end position="10"/>
    </location>
</feature>
<dbReference type="EMBL" id="JARKIE010000351">
    <property type="protein sequence ID" value="KAJ7652244.1"/>
    <property type="molecule type" value="Genomic_DNA"/>
</dbReference>
<sequence>MRSSRASSSAGRCHRPAPPPSLPTLAAAQMGRGSRCAGRDIGIARSRAWRLHCQSRPQANLAASACCPPPTNAPSPSLPSFLFALRKPSALKPRSPPPCPGILAFVYRSSVHGCMWRAGILGYFRLLKEVDGVRAGIRRRDLRPSSIGGTSSTYSKAATDGGASRAVRSGRRSRKDEAGVYEDGRAMRVEDPVRVDVPGRRGVVAS</sequence>
<feature type="compositionally biased region" description="Polar residues" evidence="1">
    <location>
        <begin position="147"/>
        <end position="156"/>
    </location>
</feature>
<feature type="compositionally biased region" description="Basic and acidic residues" evidence="1">
    <location>
        <begin position="174"/>
        <end position="183"/>
    </location>
</feature>
<comment type="caution">
    <text evidence="2">The sequence shown here is derived from an EMBL/GenBank/DDBJ whole genome shotgun (WGS) entry which is preliminary data.</text>
</comment>
<evidence type="ECO:0000313" key="3">
    <source>
        <dbReference type="Proteomes" id="UP001221757"/>
    </source>
</evidence>
<accession>A0AAD7CLR5</accession>
<keyword evidence="3" id="KW-1185">Reference proteome</keyword>
<feature type="region of interest" description="Disordered" evidence="1">
    <location>
        <begin position="144"/>
        <end position="183"/>
    </location>
</feature>
<feature type="region of interest" description="Disordered" evidence="1">
    <location>
        <begin position="1"/>
        <end position="22"/>
    </location>
</feature>
<gene>
    <name evidence="2" type="ORF">B0H17DRAFT_1147462</name>
</gene>
<name>A0AAD7CLR5_MYCRO</name>
<organism evidence="2 3">
    <name type="scientific">Mycena rosella</name>
    <name type="common">Pink bonnet</name>
    <name type="synonym">Agaricus rosellus</name>
    <dbReference type="NCBI Taxonomy" id="1033263"/>
    <lineage>
        <taxon>Eukaryota</taxon>
        <taxon>Fungi</taxon>
        <taxon>Dikarya</taxon>
        <taxon>Basidiomycota</taxon>
        <taxon>Agaricomycotina</taxon>
        <taxon>Agaricomycetes</taxon>
        <taxon>Agaricomycetidae</taxon>
        <taxon>Agaricales</taxon>
        <taxon>Marasmiineae</taxon>
        <taxon>Mycenaceae</taxon>
        <taxon>Mycena</taxon>
    </lineage>
</organism>
<proteinExistence type="predicted"/>